<dbReference type="AlphaFoldDB" id="I0EU52"/>
<organism evidence="2 3">
    <name type="scientific">Helicobacter cetorum (strain ATCC BAA-540 / CCUG 52418 / MIT 99-5656)</name>
    <dbReference type="NCBI Taxonomy" id="1163745"/>
    <lineage>
        <taxon>Bacteria</taxon>
        <taxon>Pseudomonadati</taxon>
        <taxon>Campylobacterota</taxon>
        <taxon>Epsilonproteobacteria</taxon>
        <taxon>Campylobacterales</taxon>
        <taxon>Helicobacteraceae</taxon>
        <taxon>Helicobacter</taxon>
    </lineage>
</organism>
<sequence length="429" mass="50264">MQENHITCPKCQALINVSEVLYKQVELENQNKFLTQQKEFEKEINEKRQQYKNHLKALEQKEQALKQQEQDQKIRFDDEVKRASALALQDERLKIIEEARKNAFLEQQKSLELLKKELDEKSKQVQELHQKEAEIERLKRENNEAESKLKAENEKRLNEKLILERERIQKALHEENELRFKQKEEQLEILKNELRNAQRKAELSSQQLQGEVQELAIEEFLKEKFPLDCIEEVKKGQRGGDCIQVVHTNEFQNCGKIYYESKRTKEFQKTWIEKLKSDMREIGADVGVIVSEVLPKEMQRMGLVQGVWVCSFEEFKGLSAVLREGVIKVSLAKRSQENKSDKMSLLYHYLTSSEFVMQVEAIVEGFSQMKADLESEKRSMARIWKSREKQIEKVLDNTINMYGSIKGIAGNAIGQVKALELGYEVDNIE</sequence>
<dbReference type="Proteomes" id="UP000005013">
    <property type="component" value="Chromosome"/>
</dbReference>
<evidence type="ECO:0000256" key="1">
    <source>
        <dbReference type="SAM" id="Coils"/>
    </source>
</evidence>
<keyword evidence="3" id="KW-1185">Reference proteome</keyword>
<dbReference type="OrthoDB" id="9765972at2"/>
<dbReference type="EMBL" id="CP003481">
    <property type="protein sequence ID" value="AFI06471.1"/>
    <property type="molecule type" value="Genomic_DNA"/>
</dbReference>
<protein>
    <recommendedName>
        <fullName evidence="4">Caldesmon</fullName>
    </recommendedName>
</protein>
<dbReference type="InterPro" id="IPR019219">
    <property type="entry name" value="DUF2130"/>
</dbReference>
<dbReference type="Pfam" id="PF09903">
    <property type="entry name" value="DUF2130"/>
    <property type="match status" value="1"/>
</dbReference>
<feature type="coiled-coil region" evidence="1">
    <location>
        <begin position="37"/>
        <end position="214"/>
    </location>
</feature>
<dbReference type="HOGENOM" id="CLU_053673_0_0_7"/>
<evidence type="ECO:0008006" key="4">
    <source>
        <dbReference type="Google" id="ProtNLM"/>
    </source>
</evidence>
<dbReference type="RefSeq" id="WP_014659952.1">
    <property type="nucleotide sequence ID" value="NC_017735.1"/>
</dbReference>
<name>I0EU52_HELCM</name>
<proteinExistence type="predicted"/>
<dbReference type="STRING" id="1163745.HCD_07400"/>
<keyword evidence="1" id="KW-0175">Coiled coil</keyword>
<accession>I0EU52</accession>
<dbReference type="eggNOG" id="COG4487">
    <property type="taxonomic scope" value="Bacteria"/>
</dbReference>
<reference evidence="2 3" key="1">
    <citation type="journal article" date="2013" name="PLoS ONE">
        <title>Sequence Divergence and Conservation in Genomes ofHelicobacter cetorum Strains from a Dolphin and a Whale.</title>
        <authorList>
            <person name="Kersulyte D."/>
            <person name="Rossi M."/>
            <person name="Berg D.E."/>
        </authorList>
    </citation>
    <scope>NUCLEOTIDE SEQUENCE [LARGE SCALE GENOMIC DNA]</scope>
    <source>
        <strain evidence="2 3">MIT 99-5656</strain>
    </source>
</reference>
<evidence type="ECO:0000313" key="3">
    <source>
        <dbReference type="Proteomes" id="UP000005013"/>
    </source>
</evidence>
<evidence type="ECO:0000313" key="2">
    <source>
        <dbReference type="EMBL" id="AFI06471.1"/>
    </source>
</evidence>
<gene>
    <name evidence="2" type="ordered locus">HCD_07400</name>
</gene>
<dbReference type="KEGG" id="hcm:HCD_07400"/>
<dbReference type="PATRIC" id="fig|1163745.3.peg.1561"/>